<feature type="region of interest" description="Disordered" evidence="5">
    <location>
        <begin position="32"/>
        <end position="56"/>
    </location>
</feature>
<dbReference type="Proteomes" id="UP001140206">
    <property type="component" value="Chromosome 2"/>
</dbReference>
<feature type="compositionally biased region" description="Polar residues" evidence="5">
    <location>
        <begin position="32"/>
        <end position="41"/>
    </location>
</feature>
<keyword evidence="3 6" id="KW-1133">Transmembrane helix</keyword>
<reference evidence="8" key="1">
    <citation type="submission" date="2022-08" db="EMBL/GenBank/DDBJ databases">
        <authorList>
            <person name="Marques A."/>
        </authorList>
    </citation>
    <scope>NUCLEOTIDE SEQUENCE</scope>
    <source>
        <strain evidence="8">RhyPub2mFocal</strain>
        <tissue evidence="8">Leaves</tissue>
    </source>
</reference>
<evidence type="ECO:0000256" key="3">
    <source>
        <dbReference type="ARBA" id="ARBA00022989"/>
    </source>
</evidence>
<evidence type="ECO:0000256" key="2">
    <source>
        <dbReference type="ARBA" id="ARBA00022692"/>
    </source>
</evidence>
<dbReference type="AlphaFoldDB" id="A0AAV8FVL7"/>
<dbReference type="GO" id="GO:0005886">
    <property type="term" value="C:plasma membrane"/>
    <property type="evidence" value="ECO:0007669"/>
    <property type="project" value="TreeGrafter"/>
</dbReference>
<dbReference type="EMBL" id="JAMFTS010000002">
    <property type="protein sequence ID" value="KAJ4795600.1"/>
    <property type="molecule type" value="Genomic_DNA"/>
</dbReference>
<dbReference type="Pfam" id="PF03168">
    <property type="entry name" value="LEA_2"/>
    <property type="match status" value="1"/>
</dbReference>
<evidence type="ECO:0000313" key="8">
    <source>
        <dbReference type="EMBL" id="KAJ4795600.1"/>
    </source>
</evidence>
<gene>
    <name evidence="8" type="ORF">LUZ62_046846</name>
</gene>
<dbReference type="PANTHER" id="PTHR31415">
    <property type="entry name" value="OS05G0367900 PROTEIN"/>
    <property type="match status" value="1"/>
</dbReference>
<dbReference type="GO" id="GO:0009506">
    <property type="term" value="C:plasmodesma"/>
    <property type="evidence" value="ECO:0007669"/>
    <property type="project" value="TreeGrafter"/>
</dbReference>
<feature type="transmembrane region" description="Helical" evidence="6">
    <location>
        <begin position="88"/>
        <end position="110"/>
    </location>
</feature>
<evidence type="ECO:0000313" key="9">
    <source>
        <dbReference type="Proteomes" id="UP001140206"/>
    </source>
</evidence>
<organism evidence="8 9">
    <name type="scientific">Rhynchospora pubera</name>
    <dbReference type="NCBI Taxonomy" id="906938"/>
    <lineage>
        <taxon>Eukaryota</taxon>
        <taxon>Viridiplantae</taxon>
        <taxon>Streptophyta</taxon>
        <taxon>Embryophyta</taxon>
        <taxon>Tracheophyta</taxon>
        <taxon>Spermatophyta</taxon>
        <taxon>Magnoliopsida</taxon>
        <taxon>Liliopsida</taxon>
        <taxon>Poales</taxon>
        <taxon>Cyperaceae</taxon>
        <taxon>Cyperoideae</taxon>
        <taxon>Rhynchosporeae</taxon>
        <taxon>Rhynchospora</taxon>
    </lineage>
</organism>
<dbReference type="InterPro" id="IPR044839">
    <property type="entry name" value="NDR1-like"/>
</dbReference>
<sequence length="271" mass="31309">MLNKQVQKGGGCAYSLLLNRENENFSILTHPQSNKSSFKTKTNLDTKRGRNKRNKLRKRRKNFLHQTMTIKTCDKHGECERRRFYRRLCAFLLILVIIVLFIILIVWLSLRPTKPRFYIQDASVRELNVSASSDMLSSILQVTIATRNPNDRIGIYYDRVDVYATYKYQQITLPAQLPPVYQGHNDIDIWSPYLYGADVPIAPFLGNSILQDCQAGFILIHVKVDGRIRWKVGSWISGHYHLFVTCPAFLVTQGNTQSFRFQQMASCSVEV</sequence>
<evidence type="ECO:0000259" key="7">
    <source>
        <dbReference type="Pfam" id="PF03168"/>
    </source>
</evidence>
<keyword evidence="4 6" id="KW-0472">Membrane</keyword>
<evidence type="ECO:0000256" key="1">
    <source>
        <dbReference type="ARBA" id="ARBA00004167"/>
    </source>
</evidence>
<evidence type="ECO:0000256" key="4">
    <source>
        <dbReference type="ARBA" id="ARBA00023136"/>
    </source>
</evidence>
<dbReference type="PANTHER" id="PTHR31415:SF166">
    <property type="entry name" value="LATE EMBRYOGENESIS ABUNDANT (LEA) HYDROXYPROLINE-RICH GLYCOPROTEIN FAMILY"/>
    <property type="match status" value="1"/>
</dbReference>
<comment type="caution">
    <text evidence="8">The sequence shown here is derived from an EMBL/GenBank/DDBJ whole genome shotgun (WGS) entry which is preliminary data.</text>
</comment>
<protein>
    <recommendedName>
        <fullName evidence="7">Late embryogenesis abundant protein LEA-2 subgroup domain-containing protein</fullName>
    </recommendedName>
</protein>
<keyword evidence="2 6" id="KW-0812">Transmembrane</keyword>
<name>A0AAV8FVL7_9POAL</name>
<accession>A0AAV8FVL7</accession>
<comment type="subcellular location">
    <subcellularLocation>
        <location evidence="1">Membrane</location>
        <topology evidence="1">Single-pass membrane protein</topology>
    </subcellularLocation>
</comment>
<dbReference type="GO" id="GO:0098542">
    <property type="term" value="P:defense response to other organism"/>
    <property type="evidence" value="ECO:0007669"/>
    <property type="project" value="InterPro"/>
</dbReference>
<dbReference type="InterPro" id="IPR004864">
    <property type="entry name" value="LEA_2"/>
</dbReference>
<evidence type="ECO:0000256" key="5">
    <source>
        <dbReference type="SAM" id="MobiDB-lite"/>
    </source>
</evidence>
<evidence type="ECO:0000256" key="6">
    <source>
        <dbReference type="SAM" id="Phobius"/>
    </source>
</evidence>
<proteinExistence type="predicted"/>
<keyword evidence="9" id="KW-1185">Reference proteome</keyword>
<feature type="domain" description="Late embryogenesis abundant protein LEA-2 subgroup" evidence="7">
    <location>
        <begin position="143"/>
        <end position="246"/>
    </location>
</feature>